<gene>
    <name evidence="1" type="ORF">GA0070624_5203</name>
</gene>
<keyword evidence="2" id="KW-1185">Reference proteome</keyword>
<sequence>MTPVRTFPAERLELLRAAEALCNGWESVDRFWSAVVAWCDESGVELESSESLRVVEHPGLRSIMWPSCRSLADGRRVGLSNVVLYEKAVGVAMAGFGHHPTA</sequence>
<evidence type="ECO:0000313" key="2">
    <source>
        <dbReference type="Proteomes" id="UP000199413"/>
    </source>
</evidence>
<reference evidence="2" key="1">
    <citation type="submission" date="2016-06" db="EMBL/GenBank/DDBJ databases">
        <authorList>
            <person name="Varghese N."/>
            <person name="Submissions Spin"/>
        </authorList>
    </citation>
    <scope>NUCLEOTIDE SEQUENCE [LARGE SCALE GENOMIC DNA]</scope>
    <source>
        <strain evidence="2">DSM 45431</strain>
    </source>
</reference>
<dbReference type="AlphaFoldDB" id="A0A1C6T0N5"/>
<name>A0A1C6T0N5_9ACTN</name>
<proteinExistence type="predicted"/>
<dbReference type="EMBL" id="FMHV01000002">
    <property type="protein sequence ID" value="SCL35229.1"/>
    <property type="molecule type" value="Genomic_DNA"/>
</dbReference>
<dbReference type="Proteomes" id="UP000199413">
    <property type="component" value="Unassembled WGS sequence"/>
</dbReference>
<protein>
    <submittedName>
        <fullName evidence="1">Uncharacterized protein</fullName>
    </submittedName>
</protein>
<dbReference type="STRING" id="568872.GA0070624_5203"/>
<evidence type="ECO:0000313" key="1">
    <source>
        <dbReference type="EMBL" id="SCL35229.1"/>
    </source>
</evidence>
<organism evidence="1 2">
    <name type="scientific">Micromonospora rhizosphaerae</name>
    <dbReference type="NCBI Taxonomy" id="568872"/>
    <lineage>
        <taxon>Bacteria</taxon>
        <taxon>Bacillati</taxon>
        <taxon>Actinomycetota</taxon>
        <taxon>Actinomycetes</taxon>
        <taxon>Micromonosporales</taxon>
        <taxon>Micromonosporaceae</taxon>
        <taxon>Micromonospora</taxon>
    </lineage>
</organism>
<accession>A0A1C6T0N5</accession>